<dbReference type="AlphaFoldDB" id="A0A0L0HLG1"/>
<dbReference type="Proteomes" id="UP000053201">
    <property type="component" value="Unassembled WGS sequence"/>
</dbReference>
<organism evidence="2 3">
    <name type="scientific">Spizellomyces punctatus (strain DAOM BR117)</name>
    <dbReference type="NCBI Taxonomy" id="645134"/>
    <lineage>
        <taxon>Eukaryota</taxon>
        <taxon>Fungi</taxon>
        <taxon>Fungi incertae sedis</taxon>
        <taxon>Chytridiomycota</taxon>
        <taxon>Chytridiomycota incertae sedis</taxon>
        <taxon>Chytridiomycetes</taxon>
        <taxon>Spizellomycetales</taxon>
        <taxon>Spizellomycetaceae</taxon>
        <taxon>Spizellomyces</taxon>
    </lineage>
</organism>
<gene>
    <name evidence="2" type="ORF">SPPG_02749</name>
</gene>
<dbReference type="OrthoDB" id="10350096at2759"/>
<dbReference type="EMBL" id="KQ257453">
    <property type="protein sequence ID" value="KND02271.1"/>
    <property type="molecule type" value="Genomic_DNA"/>
</dbReference>
<dbReference type="VEuPathDB" id="FungiDB:SPPG_02749"/>
<feature type="compositionally biased region" description="Basic and acidic residues" evidence="1">
    <location>
        <begin position="195"/>
        <end position="206"/>
    </location>
</feature>
<name>A0A0L0HLG1_SPIPD</name>
<accession>A0A0L0HLG1</accession>
<reference evidence="2 3" key="1">
    <citation type="submission" date="2009-08" db="EMBL/GenBank/DDBJ databases">
        <title>The Genome Sequence of Spizellomyces punctatus strain DAOM BR117.</title>
        <authorList>
            <consortium name="The Broad Institute Genome Sequencing Platform"/>
            <person name="Russ C."/>
            <person name="Cuomo C."/>
            <person name="Shea T."/>
            <person name="Young S.K."/>
            <person name="Zeng Q."/>
            <person name="Koehrsen M."/>
            <person name="Haas B."/>
            <person name="Borodovsky M."/>
            <person name="Guigo R."/>
            <person name="Alvarado L."/>
            <person name="Berlin A."/>
            <person name="Bochicchio J."/>
            <person name="Borenstein D."/>
            <person name="Chapman S."/>
            <person name="Chen Z."/>
            <person name="Engels R."/>
            <person name="Freedman E."/>
            <person name="Gellesch M."/>
            <person name="Goldberg J."/>
            <person name="Griggs A."/>
            <person name="Gujja S."/>
            <person name="Heiman D."/>
            <person name="Hepburn T."/>
            <person name="Howarth C."/>
            <person name="Jen D."/>
            <person name="Larson L."/>
            <person name="Lewis B."/>
            <person name="Mehta T."/>
            <person name="Park D."/>
            <person name="Pearson M."/>
            <person name="Roberts A."/>
            <person name="Saif S."/>
            <person name="Shenoy N."/>
            <person name="Sisk P."/>
            <person name="Stolte C."/>
            <person name="Sykes S."/>
            <person name="Thomson T."/>
            <person name="Walk T."/>
            <person name="White J."/>
            <person name="Yandava C."/>
            <person name="Burger G."/>
            <person name="Gray M.W."/>
            <person name="Holland P.W.H."/>
            <person name="King N."/>
            <person name="Lang F.B.F."/>
            <person name="Roger A.J."/>
            <person name="Ruiz-Trillo I."/>
            <person name="Lander E."/>
            <person name="Nusbaum C."/>
        </authorList>
    </citation>
    <scope>NUCLEOTIDE SEQUENCE [LARGE SCALE GENOMIC DNA]</scope>
    <source>
        <strain evidence="2 3">DAOM BR117</strain>
    </source>
</reference>
<sequence length="212" mass="22871">MTTEIVRALRARPPAPTASEMFHANIKKGSLNVETSGGIMHVSAGMADLAVVPANSVYGHVSAKAKSTKATDSTPTRRPSQLVVKAPDEQISEYPRRRAMSARRASEYTPVRDSKSKTPLVITHENVTALAKMSKAKDSSSETCTARRNRSGSAPPAVARVLGIAEKGDASQRRKSVVFKNDGRPPSVLAATDRAPAEQRLSKYEIKSNYQK</sequence>
<dbReference type="InParanoid" id="A0A0L0HLG1"/>
<evidence type="ECO:0000313" key="2">
    <source>
        <dbReference type="EMBL" id="KND02271.1"/>
    </source>
</evidence>
<dbReference type="GeneID" id="27686314"/>
<feature type="region of interest" description="Disordered" evidence="1">
    <location>
        <begin position="134"/>
        <end position="212"/>
    </location>
</feature>
<proteinExistence type="predicted"/>
<evidence type="ECO:0000256" key="1">
    <source>
        <dbReference type="SAM" id="MobiDB-lite"/>
    </source>
</evidence>
<keyword evidence="3" id="KW-1185">Reference proteome</keyword>
<protein>
    <submittedName>
        <fullName evidence="2">Uncharacterized protein</fullName>
    </submittedName>
</protein>
<dbReference type="RefSeq" id="XP_016610310.1">
    <property type="nucleotide sequence ID" value="XM_016751033.1"/>
</dbReference>
<evidence type="ECO:0000313" key="3">
    <source>
        <dbReference type="Proteomes" id="UP000053201"/>
    </source>
</evidence>